<accession>A0A370TUI3</accession>
<keyword evidence="3" id="KW-1185">Reference proteome</keyword>
<evidence type="ECO:0000313" key="3">
    <source>
        <dbReference type="Proteomes" id="UP000254866"/>
    </source>
</evidence>
<dbReference type="STRING" id="2656787.A0A370TUI3"/>
<feature type="compositionally biased region" description="Polar residues" evidence="1">
    <location>
        <begin position="639"/>
        <end position="667"/>
    </location>
</feature>
<dbReference type="Proteomes" id="UP000254866">
    <property type="component" value="Unassembled WGS sequence"/>
</dbReference>
<feature type="region of interest" description="Disordered" evidence="1">
    <location>
        <begin position="624"/>
        <end position="667"/>
    </location>
</feature>
<feature type="region of interest" description="Disordered" evidence="1">
    <location>
        <begin position="70"/>
        <end position="113"/>
    </location>
</feature>
<feature type="compositionally biased region" description="Basic and acidic residues" evidence="1">
    <location>
        <begin position="85"/>
        <end position="101"/>
    </location>
</feature>
<dbReference type="RefSeq" id="XP_031871804.1">
    <property type="nucleotide sequence ID" value="XM_032012111.1"/>
</dbReference>
<feature type="compositionally biased region" description="Basic residues" evidence="1">
    <location>
        <begin position="74"/>
        <end position="84"/>
    </location>
</feature>
<feature type="region of interest" description="Disordered" evidence="1">
    <location>
        <begin position="397"/>
        <end position="431"/>
    </location>
</feature>
<dbReference type="OrthoDB" id="3946796at2759"/>
<feature type="compositionally biased region" description="Basic and acidic residues" evidence="1">
    <location>
        <begin position="685"/>
        <end position="728"/>
    </location>
</feature>
<comment type="caution">
    <text evidence="2">The sequence shown here is derived from an EMBL/GenBank/DDBJ whole genome shotgun (WGS) entry which is preliminary data.</text>
</comment>
<gene>
    <name evidence="2" type="ORF">BP5553_03488</name>
</gene>
<feature type="region of interest" description="Disordered" evidence="1">
    <location>
        <begin position="452"/>
        <end position="488"/>
    </location>
</feature>
<protein>
    <submittedName>
        <fullName evidence="2">Uncharacterized protein</fullName>
    </submittedName>
</protein>
<organism evidence="2 3">
    <name type="scientific">Venustampulla echinocandica</name>
    <dbReference type="NCBI Taxonomy" id="2656787"/>
    <lineage>
        <taxon>Eukaryota</taxon>
        <taxon>Fungi</taxon>
        <taxon>Dikarya</taxon>
        <taxon>Ascomycota</taxon>
        <taxon>Pezizomycotina</taxon>
        <taxon>Leotiomycetes</taxon>
        <taxon>Helotiales</taxon>
        <taxon>Pleuroascaceae</taxon>
        <taxon>Venustampulla</taxon>
    </lineage>
</organism>
<sequence>MARVTRSRKINIAEDNTAIATQEPLLDISAKGQPLTELTNHEGGADTMTVEGSSIPAQLKQLKAAYRDAISSGKRIRKPRNKRTGHQEEQREAVDEGHTVENGENQPENIDSEAVCPPAPAIEGSVASLLNNSTTVDLTVGLLVHQAPDPLATTRRATRQQLAKQQVGQYYSSVLLRRYGPSSMNERRQPDYSLITSLFGGRRAGSSRARNVPIDDNTTLHDITPTSTEALADYYLYLAEDAGIKSTPEVKSLFRLGDQTREDSLSSEDTIQDMVAEPNDAIRTQLKSPVKTLEEVERSCGEQNDSTTADISDEDSFIEQITCRSPAKPVSRIEDSVEALDKLEEAIDALDQAALAEHIVSPEKIRAKARRGETSTQLGSKAQRDQIMASHNALAQATHELRPSKQKSQNAGYASMRVKSTAPRQPPNLKKATSMTFHPVVAENKKLVVAQRKVESASKAPPKRPVSLLPPKQPAKSTKPPTRPTFELPGEAISRRLKEQREARLAQREANEDAIAKTVTAPKATTPYKPPTKPTFELPGEAISRRKREAHEARLKAQEEEERKRREFKAKPVRKSIVPEHMPRGNVASRARQSYIGLDNMEAGELSVTKRNSVAVARRVSQLLNQPNISAPRAPGSKGQPTRKPSTTSGPSMSGLTLQRTVSTKEVQIQRQRAKEIYNRDARLTEDIEKERLEREAAAKRARAEAAERGRQASREWAERQKVKKLVEAGKGMVPDNSPASQAGLKG</sequence>
<name>A0A370TUI3_9HELO</name>
<feature type="region of interest" description="Disordered" evidence="1">
    <location>
        <begin position="685"/>
        <end position="747"/>
    </location>
</feature>
<evidence type="ECO:0000256" key="1">
    <source>
        <dbReference type="SAM" id="MobiDB-lite"/>
    </source>
</evidence>
<reference evidence="2 3" key="1">
    <citation type="journal article" date="2018" name="IMA Fungus">
        <title>IMA Genome-F 9: Draft genome sequence of Annulohypoxylon stygium, Aspergillus mulundensis, Berkeleyomyces basicola (syn. Thielaviopsis basicola), Ceratocystis smalleyi, two Cercospora beticola strains, Coleophoma cylindrospora, Fusarium fracticaudum, Phialophora cf. hyalina, and Morchella septimelata.</title>
        <authorList>
            <person name="Wingfield B.D."/>
            <person name="Bills G.F."/>
            <person name="Dong Y."/>
            <person name="Huang W."/>
            <person name="Nel W.J."/>
            <person name="Swalarsk-Parry B.S."/>
            <person name="Vaghefi N."/>
            <person name="Wilken P.M."/>
            <person name="An Z."/>
            <person name="de Beer Z.W."/>
            <person name="De Vos L."/>
            <person name="Chen L."/>
            <person name="Duong T.A."/>
            <person name="Gao Y."/>
            <person name="Hammerbacher A."/>
            <person name="Kikkert J.R."/>
            <person name="Li Y."/>
            <person name="Li H."/>
            <person name="Li K."/>
            <person name="Li Q."/>
            <person name="Liu X."/>
            <person name="Ma X."/>
            <person name="Naidoo K."/>
            <person name="Pethybridge S.J."/>
            <person name="Sun J."/>
            <person name="Steenkamp E.T."/>
            <person name="van der Nest M.A."/>
            <person name="van Wyk S."/>
            <person name="Wingfield M.J."/>
            <person name="Xiong C."/>
            <person name="Yue Q."/>
            <person name="Zhang X."/>
        </authorList>
    </citation>
    <scope>NUCLEOTIDE SEQUENCE [LARGE SCALE GENOMIC DNA]</scope>
    <source>
        <strain evidence="2 3">BP 5553</strain>
    </source>
</reference>
<dbReference type="AlphaFoldDB" id="A0A370TUI3"/>
<dbReference type="GeneID" id="43596337"/>
<dbReference type="EMBL" id="NPIC01000002">
    <property type="protein sequence ID" value="RDL39148.1"/>
    <property type="molecule type" value="Genomic_DNA"/>
</dbReference>
<evidence type="ECO:0000313" key="2">
    <source>
        <dbReference type="EMBL" id="RDL39148.1"/>
    </source>
</evidence>
<proteinExistence type="predicted"/>